<dbReference type="EMBL" id="JAZBJQ010000058">
    <property type="protein sequence ID" value="MEE4589909.1"/>
    <property type="molecule type" value="Genomic_DNA"/>
</dbReference>
<evidence type="ECO:0000256" key="4">
    <source>
        <dbReference type="ARBA" id="ARBA00023033"/>
    </source>
</evidence>
<dbReference type="Proteomes" id="UP001354649">
    <property type="component" value="Unassembled WGS sequence"/>
</dbReference>
<dbReference type="AlphaFoldDB" id="A0ABD5JPR3"/>
<accession>A0ABD5JPR3</accession>
<name>A0ABD5JPR3_9ACTN</name>
<dbReference type="InterPro" id="IPR011251">
    <property type="entry name" value="Luciferase-like_dom"/>
</dbReference>
<dbReference type="Gene3D" id="3.20.20.30">
    <property type="entry name" value="Luciferase-like domain"/>
    <property type="match status" value="1"/>
</dbReference>
<feature type="domain" description="Luciferase-like" evidence="5">
    <location>
        <begin position="2"/>
        <end position="258"/>
    </location>
</feature>
<dbReference type="SUPFAM" id="SSF51679">
    <property type="entry name" value="Bacterial luciferase-like"/>
    <property type="match status" value="1"/>
</dbReference>
<keyword evidence="3" id="KW-0560">Oxidoreductase</keyword>
<evidence type="ECO:0000313" key="7">
    <source>
        <dbReference type="Proteomes" id="UP001354649"/>
    </source>
</evidence>
<sequence length="297" mass="31402">MEIGIGLPGHVTGVEGHTLVAWARRAEERGFASLIASDRLAWTTPEPLITLAAVAGATGRIRLVTSVLIAPLHTNPALFAKAAATLDRIAGPGRLHLGVAPGAREDDYRASGVDFTARGRALDLLVERVAAIWRGEQEVGPAPVTPGGPAWWFGGTSQATLRRIASHGTGWIAGTGDIDEFTAFAARVRGQWAQAGRQGRPRTRATVMFALGDHAHTSLARAVSDYYAFAGPDYVRHVIDTAATTPDQIRAAIAAYDAAGLDELVFVGNDVNPRQIDLLADLLGDELTSQIPPVRTG</sequence>
<keyword evidence="2" id="KW-0288">FMN</keyword>
<dbReference type="PANTHER" id="PTHR42847:SF4">
    <property type="entry name" value="ALKANESULFONATE MONOOXYGENASE-RELATED"/>
    <property type="match status" value="1"/>
</dbReference>
<dbReference type="Pfam" id="PF00296">
    <property type="entry name" value="Bac_luciferase"/>
    <property type="match status" value="1"/>
</dbReference>
<comment type="caution">
    <text evidence="6">The sequence shown here is derived from an EMBL/GenBank/DDBJ whole genome shotgun (WGS) entry which is preliminary data.</text>
</comment>
<dbReference type="InterPro" id="IPR036661">
    <property type="entry name" value="Luciferase-like_sf"/>
</dbReference>
<dbReference type="GO" id="GO:0004497">
    <property type="term" value="F:monooxygenase activity"/>
    <property type="evidence" value="ECO:0007669"/>
    <property type="project" value="UniProtKB-KW"/>
</dbReference>
<evidence type="ECO:0000256" key="3">
    <source>
        <dbReference type="ARBA" id="ARBA00023002"/>
    </source>
</evidence>
<organism evidence="6 7">
    <name type="scientific">Streptomyces antimycoticus</name>
    <dbReference type="NCBI Taxonomy" id="68175"/>
    <lineage>
        <taxon>Bacteria</taxon>
        <taxon>Bacillati</taxon>
        <taxon>Actinomycetota</taxon>
        <taxon>Actinomycetes</taxon>
        <taxon>Kitasatosporales</taxon>
        <taxon>Streptomycetaceae</taxon>
        <taxon>Streptomyces</taxon>
        <taxon>Streptomyces violaceusniger group</taxon>
    </lineage>
</organism>
<gene>
    <name evidence="6" type="ORF">V2K49_44150</name>
</gene>
<dbReference type="PANTHER" id="PTHR42847">
    <property type="entry name" value="ALKANESULFONATE MONOOXYGENASE"/>
    <property type="match status" value="1"/>
</dbReference>
<evidence type="ECO:0000259" key="5">
    <source>
        <dbReference type="Pfam" id="PF00296"/>
    </source>
</evidence>
<evidence type="ECO:0000313" key="6">
    <source>
        <dbReference type="EMBL" id="MEE4589909.1"/>
    </source>
</evidence>
<evidence type="ECO:0000256" key="2">
    <source>
        <dbReference type="ARBA" id="ARBA00022643"/>
    </source>
</evidence>
<reference evidence="6 7" key="1">
    <citation type="submission" date="2023-11" db="EMBL/GenBank/DDBJ databases">
        <title>30 novel species of actinomycetes from the DSMZ collection.</title>
        <authorList>
            <person name="Nouioui I."/>
        </authorList>
    </citation>
    <scope>NUCLEOTIDE SEQUENCE [LARGE SCALE GENOMIC DNA]</scope>
    <source>
        <strain evidence="6 7">DSM 41602</strain>
    </source>
</reference>
<protein>
    <submittedName>
        <fullName evidence="6">LLM class flavin-dependent oxidoreductase</fullName>
    </submittedName>
</protein>
<evidence type="ECO:0000256" key="1">
    <source>
        <dbReference type="ARBA" id="ARBA00022630"/>
    </source>
</evidence>
<proteinExistence type="predicted"/>
<keyword evidence="4" id="KW-0503">Monooxygenase</keyword>
<dbReference type="InterPro" id="IPR050172">
    <property type="entry name" value="SsuD_RutA_monooxygenase"/>
</dbReference>
<keyword evidence="1" id="KW-0285">Flavoprotein</keyword>